<organism evidence="8 9">
    <name type="scientific">Thalassospira profundimaris</name>
    <dbReference type="NCBI Taxonomy" id="502049"/>
    <lineage>
        <taxon>Bacteria</taxon>
        <taxon>Pseudomonadati</taxon>
        <taxon>Pseudomonadota</taxon>
        <taxon>Alphaproteobacteria</taxon>
        <taxon>Rhodospirillales</taxon>
        <taxon>Thalassospiraceae</taxon>
        <taxon>Thalassospira</taxon>
    </lineage>
</organism>
<dbReference type="Gene3D" id="2.40.30.170">
    <property type="match status" value="1"/>
</dbReference>
<feature type="domain" description="Multidrug resistance protein MdtA-like barrel-sandwich hybrid" evidence="6">
    <location>
        <begin position="47"/>
        <end position="187"/>
    </location>
</feature>
<comment type="caution">
    <text evidence="8">The sequence shown here is derived from an EMBL/GenBank/DDBJ whole genome shotgun (WGS) entry which is preliminary data.</text>
</comment>
<keyword evidence="5" id="KW-0175">Coiled coil</keyword>
<keyword evidence="3" id="KW-1133">Transmembrane helix</keyword>
<dbReference type="InterPro" id="IPR058634">
    <property type="entry name" value="AaeA-lik-b-barrel"/>
</dbReference>
<dbReference type="InterPro" id="IPR058625">
    <property type="entry name" value="MdtA-like_BSH"/>
</dbReference>
<dbReference type="Pfam" id="PF25963">
    <property type="entry name" value="Beta-barrel_AAEA"/>
    <property type="match status" value="1"/>
</dbReference>
<dbReference type="Gene3D" id="2.40.50.100">
    <property type="match status" value="1"/>
</dbReference>
<reference evidence="8 9" key="1">
    <citation type="submission" date="2014-07" db="EMBL/GenBank/DDBJ databases">
        <title>Draft genome sequence of Thalassospira profundimaris 35.</title>
        <authorList>
            <person name="Lai Q."/>
            <person name="Shao Z."/>
        </authorList>
    </citation>
    <scope>NUCLEOTIDE SEQUENCE [LARGE SCALE GENOMIC DNA]</scope>
    <source>
        <strain evidence="8 9">35</strain>
    </source>
</reference>
<evidence type="ECO:0000256" key="3">
    <source>
        <dbReference type="ARBA" id="ARBA00022989"/>
    </source>
</evidence>
<dbReference type="RefSeq" id="WP_114104468.1">
    <property type="nucleotide sequence ID" value="NZ_JPWF01000027.1"/>
</dbReference>
<evidence type="ECO:0000259" key="6">
    <source>
        <dbReference type="Pfam" id="PF25917"/>
    </source>
</evidence>
<comment type="similarity">
    <text evidence="1">Belongs to the membrane fusion protein (MFP) (TC 8.A.1) family.</text>
</comment>
<evidence type="ECO:0000256" key="2">
    <source>
        <dbReference type="ARBA" id="ARBA00022692"/>
    </source>
</evidence>
<evidence type="ECO:0000313" key="8">
    <source>
        <dbReference type="EMBL" id="RCK30363.1"/>
    </source>
</evidence>
<evidence type="ECO:0000256" key="5">
    <source>
        <dbReference type="SAM" id="Coils"/>
    </source>
</evidence>
<name>A0A367VXF3_9PROT</name>
<evidence type="ECO:0000313" key="9">
    <source>
        <dbReference type="Proteomes" id="UP000253226"/>
    </source>
</evidence>
<dbReference type="EMBL" id="JPWF01000027">
    <property type="protein sequence ID" value="RCK30363.1"/>
    <property type="molecule type" value="Genomic_DNA"/>
</dbReference>
<accession>A0A367VXF3</accession>
<dbReference type="SUPFAM" id="SSF111369">
    <property type="entry name" value="HlyD-like secretion proteins"/>
    <property type="match status" value="1"/>
</dbReference>
<dbReference type="GO" id="GO:0022857">
    <property type="term" value="F:transmembrane transporter activity"/>
    <property type="evidence" value="ECO:0007669"/>
    <property type="project" value="InterPro"/>
</dbReference>
<sequence>MKTVITKSLRVGFTLVLVLAAVAGGVHLYDYYMNEPWTRDGRISADVVSIAPDVAGLVAEVKVSDNQPVKAGDVLFTIDAARYQVAVDQAKARFESAEAARNQAAREVKRYGGLDSDVVSTQKKEQVKTSLATAQADLDLAKADLDLAELNLSRTSVVAPVDGVLTNFSLRRGNYVGAGTAIAALVDSSSFYVAGYFEENKLPRIAIGDRVKVSLMGEDRPIDGHVVSIASGIQDSERSGSSAGLAQVKPTFSWVRLAQRVPVRVALDHVPDGVKLVAGRSASVTVEQKDGHSFAGLNVGLLF</sequence>
<dbReference type="Proteomes" id="UP000253226">
    <property type="component" value="Unassembled WGS sequence"/>
</dbReference>
<dbReference type="PANTHER" id="PTHR30367:SF12">
    <property type="entry name" value="P-HYDROXYBENZOIC ACID EFFLUX PUMP SUBUNIT AAEA"/>
    <property type="match status" value="1"/>
</dbReference>
<feature type="coiled-coil region" evidence="5">
    <location>
        <begin position="80"/>
        <end position="151"/>
    </location>
</feature>
<dbReference type="NCBIfam" id="TIGR01730">
    <property type="entry name" value="RND_mfp"/>
    <property type="match status" value="1"/>
</dbReference>
<keyword evidence="2" id="KW-0812">Transmembrane</keyword>
<dbReference type="Gene3D" id="1.10.287.470">
    <property type="entry name" value="Helix hairpin bin"/>
    <property type="match status" value="1"/>
</dbReference>
<keyword evidence="4" id="KW-0472">Membrane</keyword>
<protein>
    <submittedName>
        <fullName evidence="8">Secretion protein HlyD</fullName>
    </submittedName>
</protein>
<dbReference type="GO" id="GO:0016020">
    <property type="term" value="C:membrane"/>
    <property type="evidence" value="ECO:0007669"/>
    <property type="project" value="InterPro"/>
</dbReference>
<evidence type="ECO:0000256" key="4">
    <source>
        <dbReference type="ARBA" id="ARBA00023136"/>
    </source>
</evidence>
<feature type="domain" description="p-hydroxybenzoic acid efflux pump subunit AaeA-like beta-barrel" evidence="7">
    <location>
        <begin position="190"/>
        <end position="286"/>
    </location>
</feature>
<dbReference type="InterPro" id="IPR006143">
    <property type="entry name" value="RND_pump_MFP"/>
</dbReference>
<dbReference type="AlphaFoldDB" id="A0A367VXF3"/>
<dbReference type="InterPro" id="IPR050393">
    <property type="entry name" value="MFP_Efflux_Pump"/>
</dbReference>
<evidence type="ECO:0000256" key="1">
    <source>
        <dbReference type="ARBA" id="ARBA00009477"/>
    </source>
</evidence>
<gene>
    <name evidence="8" type="ORF">TH19_22495</name>
</gene>
<proteinExistence type="inferred from homology"/>
<evidence type="ECO:0000259" key="7">
    <source>
        <dbReference type="Pfam" id="PF25963"/>
    </source>
</evidence>
<dbReference type="PANTHER" id="PTHR30367">
    <property type="entry name" value="P-HYDROXYBENZOIC ACID EFFLUX PUMP SUBUNIT AAEA-RELATED"/>
    <property type="match status" value="1"/>
</dbReference>
<dbReference type="Pfam" id="PF25917">
    <property type="entry name" value="BSH_RND"/>
    <property type="match status" value="1"/>
</dbReference>
<dbReference type="OrthoDB" id="9811754at2"/>